<keyword evidence="1" id="KW-0067">ATP-binding</keyword>
<keyword evidence="2" id="KW-1185">Reference proteome</keyword>
<accession>A0ABV5Z9P2</accession>
<dbReference type="InterPro" id="IPR027417">
    <property type="entry name" value="P-loop_NTPase"/>
</dbReference>
<evidence type="ECO:0000313" key="1">
    <source>
        <dbReference type="EMBL" id="MFB9885570.1"/>
    </source>
</evidence>
<dbReference type="GO" id="GO:0005524">
    <property type="term" value="F:ATP binding"/>
    <property type="evidence" value="ECO:0007669"/>
    <property type="project" value="UniProtKB-KW"/>
</dbReference>
<comment type="caution">
    <text evidence="1">The sequence shown here is derived from an EMBL/GenBank/DDBJ whole genome shotgun (WGS) entry which is preliminary data.</text>
</comment>
<protein>
    <submittedName>
        <fullName evidence="1">ATP-binding protein</fullName>
    </submittedName>
</protein>
<dbReference type="InterPro" id="IPR021228">
    <property type="entry name" value="BrxD"/>
</dbReference>
<sequence length="423" mass="46978">MNQPLLGLDQALTPALRDAILTPLRAGVVPAQGLGYFQVGREAEISTLNRDVERLLQGGGAARFIVGPYGSGKTFTRQLLRTNALSRGLVVISADLSPERRLHASSGSQARTLYAELMRSLATRARPQGQALGNVVERFILATLRQGHLQGQEAQQALLARLSPFEEYPGGFDFIEVIQHYWRGLEQGKPAWQKAALRWLRAEYPTLSEARKALPVHSIIDSGNLYGALKLWNEFVRLAGYPGMLVLLDEVATLTEISHSQSRLNNYNQLLTLINETWLGTAAGLGFMFFATPELLEHPKRGIAALPALQARLQENRFAQLGFTDVSGPVVRLQPLGELEIDRLLKHLRHIQALGQPGDYQLSDVELWNVLIACRKHFGSDYYANPRLTIKTFLDILALLEQNPTLSLQTLLQGLLQDLSRSQ</sequence>
<dbReference type="EMBL" id="JBHLZN010000001">
    <property type="protein sequence ID" value="MFB9885570.1"/>
    <property type="molecule type" value="Genomic_DNA"/>
</dbReference>
<proteinExistence type="predicted"/>
<reference evidence="1 2" key="1">
    <citation type="submission" date="2024-09" db="EMBL/GenBank/DDBJ databases">
        <authorList>
            <person name="Sun Q."/>
            <person name="Mori K."/>
        </authorList>
    </citation>
    <scope>NUCLEOTIDE SEQUENCE [LARGE SCALE GENOMIC DNA]</scope>
    <source>
        <strain evidence="1 2">ATCC 51285</strain>
    </source>
</reference>
<evidence type="ECO:0000313" key="2">
    <source>
        <dbReference type="Proteomes" id="UP001589628"/>
    </source>
</evidence>
<keyword evidence="1" id="KW-0547">Nucleotide-binding</keyword>
<gene>
    <name evidence="1" type="ORF">ACFFLH_04020</name>
</gene>
<dbReference type="SUPFAM" id="SSF52540">
    <property type="entry name" value="P-loop containing nucleoside triphosphate hydrolases"/>
    <property type="match status" value="1"/>
</dbReference>
<name>A0ABV5Z9P2_9GAMM</name>
<organism evidence="1 2">
    <name type="scientific">Balneatrix alpica</name>
    <dbReference type="NCBI Taxonomy" id="75684"/>
    <lineage>
        <taxon>Bacteria</taxon>
        <taxon>Pseudomonadati</taxon>
        <taxon>Pseudomonadota</taxon>
        <taxon>Gammaproteobacteria</taxon>
        <taxon>Oceanospirillales</taxon>
        <taxon>Balneatrichaceae</taxon>
        <taxon>Balneatrix</taxon>
    </lineage>
</organism>
<dbReference type="RefSeq" id="WP_051527799.1">
    <property type="nucleotide sequence ID" value="NZ_JBHLZN010000001.1"/>
</dbReference>
<dbReference type="Proteomes" id="UP001589628">
    <property type="component" value="Unassembled WGS sequence"/>
</dbReference>
<dbReference type="Pfam" id="PF10923">
    <property type="entry name" value="BrxC_BrxD"/>
    <property type="match status" value="1"/>
</dbReference>